<reference evidence="2" key="1">
    <citation type="journal article" date="2014" name="Front. Microbiol.">
        <title>High frequency of phylogenetically diverse reductive dehalogenase-homologous genes in deep subseafloor sedimentary metagenomes.</title>
        <authorList>
            <person name="Kawai M."/>
            <person name="Futagami T."/>
            <person name="Toyoda A."/>
            <person name="Takaki Y."/>
            <person name="Nishi S."/>
            <person name="Hori S."/>
            <person name="Arai W."/>
            <person name="Tsubouchi T."/>
            <person name="Morono Y."/>
            <person name="Uchiyama I."/>
            <person name="Ito T."/>
            <person name="Fujiyama A."/>
            <person name="Inagaki F."/>
            <person name="Takami H."/>
        </authorList>
    </citation>
    <scope>NUCLEOTIDE SEQUENCE</scope>
    <source>
        <strain evidence="2">Expedition CK06-06</strain>
    </source>
</reference>
<protein>
    <submittedName>
        <fullName evidence="2">Uncharacterized protein</fullName>
    </submittedName>
</protein>
<proteinExistence type="predicted"/>
<dbReference type="EMBL" id="BARW01031368">
    <property type="protein sequence ID" value="GAJ03002.1"/>
    <property type="molecule type" value="Genomic_DNA"/>
</dbReference>
<keyword evidence="1" id="KW-0175">Coiled coil</keyword>
<comment type="caution">
    <text evidence="2">The sequence shown here is derived from an EMBL/GenBank/DDBJ whole genome shotgun (WGS) entry which is preliminary data.</text>
</comment>
<organism evidence="2">
    <name type="scientific">marine sediment metagenome</name>
    <dbReference type="NCBI Taxonomy" id="412755"/>
    <lineage>
        <taxon>unclassified sequences</taxon>
        <taxon>metagenomes</taxon>
        <taxon>ecological metagenomes</taxon>
    </lineage>
</organism>
<dbReference type="AlphaFoldDB" id="X1UHH1"/>
<evidence type="ECO:0000313" key="2">
    <source>
        <dbReference type="EMBL" id="GAJ03002.1"/>
    </source>
</evidence>
<gene>
    <name evidence="2" type="ORF">S12H4_49911</name>
</gene>
<feature type="coiled-coil region" evidence="1">
    <location>
        <begin position="3"/>
        <end position="63"/>
    </location>
</feature>
<accession>X1UHH1</accession>
<sequence>MEKEREEKLTQAREKRLRELTERSLKIILTPKKGFEDKSYKELESMQRDLNSLIETLKGYRDMLGDMKNFKILWDSIKNKGDYLTVFNLFESNFRRIDDIPF</sequence>
<name>X1UHH1_9ZZZZ</name>
<evidence type="ECO:0000256" key="1">
    <source>
        <dbReference type="SAM" id="Coils"/>
    </source>
</evidence>
<feature type="non-terminal residue" evidence="2">
    <location>
        <position position="102"/>
    </location>
</feature>